<comment type="caution">
    <text evidence="3">The sequence shown here is derived from an EMBL/GenBank/DDBJ whole genome shotgun (WGS) entry which is preliminary data.</text>
</comment>
<dbReference type="EMBL" id="MZMT01000037">
    <property type="protein sequence ID" value="PIO43596.1"/>
    <property type="molecule type" value="Genomic_DNA"/>
</dbReference>
<dbReference type="RefSeq" id="WP_237143474.1">
    <property type="nucleotide sequence ID" value="NZ_CP017940.1"/>
</dbReference>
<dbReference type="KEGG" id="pht:BLM14_06535"/>
<feature type="compositionally biased region" description="Basic and acidic residues" evidence="1">
    <location>
        <begin position="1"/>
        <end position="19"/>
    </location>
</feature>
<reference evidence="3 4" key="1">
    <citation type="journal article" date="2017" name="Int J Environ Stud">
        <title>Does the Miocene-Pliocene relict legume Oxytropis triphylla form nitrogen-fixing nodules with a combination of bacterial strains?</title>
        <authorList>
            <person name="Safronova V."/>
            <person name="Belimov A."/>
            <person name="Sazanova A."/>
            <person name="Kuznetsova I."/>
            <person name="Popova J."/>
            <person name="Andronov E."/>
            <person name="Verkhozina A."/>
            <person name="Tikhonovich I."/>
        </authorList>
    </citation>
    <scope>NUCLEOTIDE SEQUENCE [LARGE SCALE GENOMIC DNA]</scope>
    <source>
        <strain evidence="3 4">Tri-38</strain>
    </source>
</reference>
<dbReference type="AlphaFoldDB" id="A0A2N9VVS8"/>
<evidence type="ECO:0000256" key="1">
    <source>
        <dbReference type="SAM" id="MobiDB-lite"/>
    </source>
</evidence>
<keyword evidence="4" id="KW-1185">Reference proteome</keyword>
<feature type="region of interest" description="Disordered" evidence="1">
    <location>
        <begin position="1"/>
        <end position="21"/>
    </location>
</feature>
<organism evidence="3 4">
    <name type="scientific">Phyllobacterium zundukense</name>
    <dbReference type="NCBI Taxonomy" id="1867719"/>
    <lineage>
        <taxon>Bacteria</taxon>
        <taxon>Pseudomonadati</taxon>
        <taxon>Pseudomonadota</taxon>
        <taxon>Alphaproteobacteria</taxon>
        <taxon>Hyphomicrobiales</taxon>
        <taxon>Phyllobacteriaceae</taxon>
        <taxon>Phyllobacterium</taxon>
    </lineage>
</organism>
<dbReference type="Proteomes" id="UP000232163">
    <property type="component" value="Unassembled WGS sequence"/>
</dbReference>
<gene>
    <name evidence="3" type="ORF">B5P45_16920</name>
</gene>
<evidence type="ECO:0000313" key="4">
    <source>
        <dbReference type="Proteomes" id="UP000232163"/>
    </source>
</evidence>
<protein>
    <recommendedName>
        <fullName evidence="2">YjiS-like domain-containing protein</fullName>
    </recommendedName>
</protein>
<feature type="domain" description="YjiS-like" evidence="2">
    <location>
        <begin position="34"/>
        <end position="68"/>
    </location>
</feature>
<evidence type="ECO:0000313" key="3">
    <source>
        <dbReference type="EMBL" id="PIO43596.1"/>
    </source>
</evidence>
<accession>A0A2N9VVS8</accession>
<proteinExistence type="predicted"/>
<dbReference type="InterPro" id="IPR009506">
    <property type="entry name" value="YjiS-like"/>
</dbReference>
<dbReference type="Pfam" id="PF06568">
    <property type="entry name" value="YjiS-like"/>
    <property type="match status" value="1"/>
</dbReference>
<sequence>MSTIDTIRRCDGSESHKASSETGGLFHTISAMFGWFGNAMLKRRTRLHLSELSNDLLDDVGIEPAEARREIKRFFWD</sequence>
<name>A0A2N9VVS8_9HYPH</name>
<evidence type="ECO:0000259" key="2">
    <source>
        <dbReference type="Pfam" id="PF06568"/>
    </source>
</evidence>